<accession>A0ABQ4I6W5</accession>
<sequence length="285" mass="29871">MVRVSAGGARRGRRDNGIDANEYAVAGDVDPRVGEHLLDVLAAGGIAAYLQPSADLNPVTRTTTVPPRPVDRLYVDRSHLSTARDYLNQLSDEGTSGRVNEEPDIDAEWAQIVAGFHSSPGAGAHPWPAAEDVDEPPGRAGTTTTATLPGPDEPAGPTATGVRRLPYAADISGVSVGRGPRDGDGPSLLEGLDTFGADLPDDPDADERYVPPPPPPLPRVSKFAVAGVLAILLGFVLFLFPDLVPADRGVVTLLGFTGILAGFVTLVWRLRPGDEERDPDDGAVV</sequence>
<name>A0ABQ4I6W5_9ACTN</name>
<evidence type="ECO:0000256" key="2">
    <source>
        <dbReference type="SAM" id="Phobius"/>
    </source>
</evidence>
<protein>
    <recommendedName>
        <fullName evidence="5">DUF308 domain-containing protein</fullName>
    </recommendedName>
</protein>
<gene>
    <name evidence="3" type="ORF">Vgi01_03260</name>
</gene>
<dbReference type="EMBL" id="BOPA01000003">
    <property type="protein sequence ID" value="GIJ13642.1"/>
    <property type="molecule type" value="Genomic_DNA"/>
</dbReference>
<keyword evidence="2" id="KW-0472">Membrane</keyword>
<keyword evidence="4" id="KW-1185">Reference proteome</keyword>
<keyword evidence="2" id="KW-1133">Transmembrane helix</keyword>
<feature type="transmembrane region" description="Helical" evidence="2">
    <location>
        <begin position="223"/>
        <end position="244"/>
    </location>
</feature>
<keyword evidence="2" id="KW-0812">Transmembrane</keyword>
<evidence type="ECO:0000313" key="3">
    <source>
        <dbReference type="EMBL" id="GIJ13642.1"/>
    </source>
</evidence>
<organism evidence="3 4">
    <name type="scientific">Micromonospora gifhornensis</name>
    <dbReference type="NCBI Taxonomy" id="84594"/>
    <lineage>
        <taxon>Bacteria</taxon>
        <taxon>Bacillati</taxon>
        <taxon>Actinomycetota</taxon>
        <taxon>Actinomycetes</taxon>
        <taxon>Micromonosporales</taxon>
        <taxon>Micromonosporaceae</taxon>
        <taxon>Micromonospora</taxon>
    </lineage>
</organism>
<evidence type="ECO:0008006" key="5">
    <source>
        <dbReference type="Google" id="ProtNLM"/>
    </source>
</evidence>
<feature type="compositionally biased region" description="Low complexity" evidence="1">
    <location>
        <begin position="138"/>
        <end position="150"/>
    </location>
</feature>
<feature type="transmembrane region" description="Helical" evidence="2">
    <location>
        <begin position="250"/>
        <end position="268"/>
    </location>
</feature>
<feature type="region of interest" description="Disordered" evidence="1">
    <location>
        <begin position="117"/>
        <end position="210"/>
    </location>
</feature>
<dbReference type="Proteomes" id="UP000647860">
    <property type="component" value="Unassembled WGS sequence"/>
</dbReference>
<evidence type="ECO:0000256" key="1">
    <source>
        <dbReference type="SAM" id="MobiDB-lite"/>
    </source>
</evidence>
<proteinExistence type="predicted"/>
<comment type="caution">
    <text evidence="3">The sequence shown here is derived from an EMBL/GenBank/DDBJ whole genome shotgun (WGS) entry which is preliminary data.</text>
</comment>
<evidence type="ECO:0000313" key="4">
    <source>
        <dbReference type="Proteomes" id="UP000647860"/>
    </source>
</evidence>
<reference evidence="3 4" key="1">
    <citation type="submission" date="2021-01" db="EMBL/GenBank/DDBJ databases">
        <title>Whole genome shotgun sequence of Verrucosispora gifhornensis NBRC 16317.</title>
        <authorList>
            <person name="Komaki H."/>
            <person name="Tamura T."/>
        </authorList>
    </citation>
    <scope>NUCLEOTIDE SEQUENCE [LARGE SCALE GENOMIC DNA]</scope>
    <source>
        <strain evidence="3 4">NBRC 16317</strain>
    </source>
</reference>